<dbReference type="Proteomes" id="UP000694941">
    <property type="component" value="Unplaced"/>
</dbReference>
<keyword evidence="2" id="KW-0472">Membrane</keyword>
<evidence type="ECO:0000256" key="2">
    <source>
        <dbReference type="SAM" id="Phobius"/>
    </source>
</evidence>
<keyword evidence="2" id="KW-1133">Transmembrane helix</keyword>
<keyword evidence="4" id="KW-1185">Reference proteome</keyword>
<keyword evidence="2" id="KW-0812">Transmembrane</keyword>
<accession>A0ABM1TC82</accession>
<evidence type="ECO:0000313" key="4">
    <source>
        <dbReference type="Proteomes" id="UP000694941"/>
    </source>
</evidence>
<feature type="transmembrane region" description="Helical" evidence="2">
    <location>
        <begin position="70"/>
        <end position="92"/>
    </location>
</feature>
<feature type="region of interest" description="Disordered" evidence="1">
    <location>
        <begin position="253"/>
        <end position="272"/>
    </location>
</feature>
<protein>
    <submittedName>
        <fullName evidence="5">Uncharacterized protein LOC111088248</fullName>
    </submittedName>
</protein>
<keyword evidence="3" id="KW-0732">Signal</keyword>
<evidence type="ECO:0000256" key="3">
    <source>
        <dbReference type="SAM" id="SignalP"/>
    </source>
</evidence>
<feature type="signal peptide" evidence="3">
    <location>
        <begin position="1"/>
        <end position="19"/>
    </location>
</feature>
<evidence type="ECO:0000256" key="1">
    <source>
        <dbReference type="SAM" id="MobiDB-lite"/>
    </source>
</evidence>
<feature type="chain" id="PRO_5046805002" evidence="3">
    <location>
        <begin position="20"/>
        <end position="291"/>
    </location>
</feature>
<feature type="transmembrane region" description="Helical" evidence="2">
    <location>
        <begin position="98"/>
        <end position="120"/>
    </location>
</feature>
<dbReference type="RefSeq" id="XP_022253488.1">
    <property type="nucleotide sequence ID" value="XM_022397780.1"/>
</dbReference>
<sequence>MALLIGGGLLFISATTVEELVLEGDLNYQDDTVLVLLPAIFSLFAKNTLRVATPLLFIHAIKTFPTGIRCLMLGTCVFWLHAAELIAPHLTWLSDHTIPYIPLTVCGILLIISGGLTLTLPACQKRPLPNTLNEAEEMEYNYSMHASMNKNRYCSQDHSNSLFFMSSQSTNDIRQGEIDALRREAYHTKDVQIEDEEEQSLQYSETIFPVKGSVFFGSLRYARHEGMHEPRDDQGDSQSRLTDLEDELTKVWELNKHHSAPDTKEEGPSKDLDVFFGSNRRADWGIGETNF</sequence>
<feature type="transmembrane region" description="Helical" evidence="2">
    <location>
        <begin position="33"/>
        <end position="58"/>
    </location>
</feature>
<dbReference type="GeneID" id="111088248"/>
<name>A0ABM1TC82_LIMPO</name>
<gene>
    <name evidence="5" type="primary">LOC111088248</name>
</gene>
<reference evidence="5" key="1">
    <citation type="submission" date="2025-08" db="UniProtKB">
        <authorList>
            <consortium name="RefSeq"/>
        </authorList>
    </citation>
    <scope>IDENTIFICATION</scope>
    <source>
        <tissue evidence="5">Muscle</tissue>
    </source>
</reference>
<evidence type="ECO:0000313" key="5">
    <source>
        <dbReference type="RefSeq" id="XP_022253488.1"/>
    </source>
</evidence>
<proteinExistence type="predicted"/>
<organism evidence="4 5">
    <name type="scientific">Limulus polyphemus</name>
    <name type="common">Atlantic horseshoe crab</name>
    <dbReference type="NCBI Taxonomy" id="6850"/>
    <lineage>
        <taxon>Eukaryota</taxon>
        <taxon>Metazoa</taxon>
        <taxon>Ecdysozoa</taxon>
        <taxon>Arthropoda</taxon>
        <taxon>Chelicerata</taxon>
        <taxon>Merostomata</taxon>
        <taxon>Xiphosura</taxon>
        <taxon>Limulidae</taxon>
        <taxon>Limulus</taxon>
    </lineage>
</organism>